<accession>A0ABY7H0R3</accession>
<dbReference type="PANTHER" id="PTHR34315:SF1">
    <property type="entry name" value="INTRADIOL RING-CLEAVAGE DIOXYGENASES DOMAIN-CONTAINING PROTEIN-RELATED"/>
    <property type="match status" value="1"/>
</dbReference>
<dbReference type="EMBL" id="CP114040">
    <property type="protein sequence ID" value="WAS92732.1"/>
    <property type="molecule type" value="Genomic_DNA"/>
</dbReference>
<proteinExistence type="predicted"/>
<feature type="region of interest" description="Disordered" evidence="1">
    <location>
        <begin position="322"/>
        <end position="341"/>
    </location>
</feature>
<feature type="chain" id="PRO_5047273435" evidence="2">
    <location>
        <begin position="37"/>
        <end position="341"/>
    </location>
</feature>
<feature type="signal peptide" evidence="2">
    <location>
        <begin position="1"/>
        <end position="36"/>
    </location>
</feature>
<dbReference type="RefSeq" id="WP_269035088.1">
    <property type="nucleotide sequence ID" value="NZ_CP114040.1"/>
</dbReference>
<keyword evidence="2" id="KW-0732">Signal</keyword>
<sequence>MTAQSIHRRPTRREFALGALGGAAAAVLVACGDSSAGDTDTTTGTTGDDTTGGTTDPTTGTTTSSSTDPTSTGDPTSTTGTTDDDTGDTTGAACGEAAAWATGGTAAMTMKHCYPDPFAGGVRECLLMCETTEGPCTADTIERQDVSEGFSGLPVRLALLVVAADTCAPLANAKVEIWHTQRTGVYSGVTPSGAFCYGDDPDAENYLYFRGTQTTGADGRVDFDTCFPGWYNGRAIHIHFRVYIDDTLHATSQLFFADALNEEVFADHPEYSEFGQPNTTNTTDNIIGGESDMTNYLLTTARMPDGAMLASKVIAIRSSLDQPTCQTQGGGGGGMPPPPMP</sequence>
<dbReference type="PANTHER" id="PTHR34315">
    <property type="match status" value="1"/>
</dbReference>
<feature type="compositionally biased region" description="Low complexity" evidence="1">
    <location>
        <begin position="33"/>
        <end position="81"/>
    </location>
</feature>
<evidence type="ECO:0000256" key="1">
    <source>
        <dbReference type="SAM" id="MobiDB-lite"/>
    </source>
</evidence>
<evidence type="ECO:0000313" key="4">
    <source>
        <dbReference type="Proteomes" id="UP001164459"/>
    </source>
</evidence>
<dbReference type="PROSITE" id="PS51318">
    <property type="entry name" value="TAT"/>
    <property type="match status" value="1"/>
</dbReference>
<name>A0ABY7H0R3_9BACT</name>
<organism evidence="3 4">
    <name type="scientific">Nannocystis punicea</name>
    <dbReference type="NCBI Taxonomy" id="2995304"/>
    <lineage>
        <taxon>Bacteria</taxon>
        <taxon>Pseudomonadati</taxon>
        <taxon>Myxococcota</taxon>
        <taxon>Polyangia</taxon>
        <taxon>Nannocystales</taxon>
        <taxon>Nannocystaceae</taxon>
        <taxon>Nannocystis</taxon>
    </lineage>
</organism>
<protein>
    <submittedName>
        <fullName evidence="3">Protocatechuate 3,4-dioxygenase</fullName>
    </submittedName>
</protein>
<reference evidence="3" key="1">
    <citation type="submission" date="2022-11" db="EMBL/GenBank/DDBJ databases">
        <title>Minimal conservation of predation-associated metabolite biosynthetic gene clusters underscores biosynthetic potential of Myxococcota including descriptions for ten novel species: Archangium lansinium sp. nov., Myxococcus landrumus sp. nov., Nannocystis bai.</title>
        <authorList>
            <person name="Ahearne A."/>
            <person name="Stevens C."/>
            <person name="Dowd S."/>
        </authorList>
    </citation>
    <scope>NUCLEOTIDE SEQUENCE</scope>
    <source>
        <strain evidence="3">Fl3</strain>
    </source>
</reference>
<dbReference type="InterPro" id="IPR006311">
    <property type="entry name" value="TAT_signal"/>
</dbReference>
<gene>
    <name evidence="3" type="ORF">O0S08_41670</name>
</gene>
<feature type="region of interest" description="Disordered" evidence="1">
    <location>
        <begin position="33"/>
        <end position="89"/>
    </location>
</feature>
<dbReference type="Proteomes" id="UP001164459">
    <property type="component" value="Chromosome"/>
</dbReference>
<keyword evidence="4" id="KW-1185">Reference proteome</keyword>
<dbReference type="Gene3D" id="2.60.130.10">
    <property type="entry name" value="Aromatic compound dioxygenase"/>
    <property type="match status" value="1"/>
</dbReference>
<evidence type="ECO:0000313" key="3">
    <source>
        <dbReference type="EMBL" id="WAS92732.1"/>
    </source>
</evidence>
<dbReference type="SUPFAM" id="SSF49482">
    <property type="entry name" value="Aromatic compound dioxygenase"/>
    <property type="match status" value="1"/>
</dbReference>
<evidence type="ECO:0000256" key="2">
    <source>
        <dbReference type="SAM" id="SignalP"/>
    </source>
</evidence>
<dbReference type="InterPro" id="IPR015889">
    <property type="entry name" value="Intradiol_dOase_core"/>
</dbReference>